<dbReference type="GO" id="GO:0005829">
    <property type="term" value="C:cytosol"/>
    <property type="evidence" value="ECO:0007669"/>
    <property type="project" value="TreeGrafter"/>
</dbReference>
<feature type="domain" description="RRM" evidence="4">
    <location>
        <begin position="377"/>
        <end position="457"/>
    </location>
</feature>
<evidence type="ECO:0000256" key="2">
    <source>
        <dbReference type="ARBA" id="ARBA00022884"/>
    </source>
</evidence>
<dbReference type="PROSITE" id="PS50102">
    <property type="entry name" value="RRM"/>
    <property type="match status" value="3"/>
</dbReference>
<dbReference type="Proteomes" id="UP000613177">
    <property type="component" value="Unassembled WGS sequence"/>
</dbReference>
<feature type="domain" description="RRM" evidence="4">
    <location>
        <begin position="471"/>
        <end position="550"/>
    </location>
</feature>
<dbReference type="Gene3D" id="2.60.120.650">
    <property type="entry name" value="Cupin"/>
    <property type="match status" value="1"/>
</dbReference>
<gene>
    <name evidence="6" type="ORF">INT48_005958</name>
</gene>
<evidence type="ECO:0000259" key="4">
    <source>
        <dbReference type="PROSITE" id="PS50102"/>
    </source>
</evidence>
<dbReference type="Gene3D" id="3.30.70.330">
    <property type="match status" value="3"/>
</dbReference>
<comment type="caution">
    <text evidence="6">The sequence shown here is derived from an EMBL/GenBank/DDBJ whole genome shotgun (WGS) entry which is preliminary data.</text>
</comment>
<dbReference type="InterPro" id="IPR050825">
    <property type="entry name" value="RBM42_RBP45_47-like"/>
</dbReference>
<reference evidence="6" key="1">
    <citation type="submission" date="2021-01" db="EMBL/GenBank/DDBJ databases">
        <title>Metabolic potential, ecology and presence of endohyphal bacteria is reflected in genomic diversity of Mucoromycotina.</title>
        <authorList>
            <person name="Muszewska A."/>
            <person name="Okrasinska A."/>
            <person name="Steczkiewicz K."/>
            <person name="Drgas O."/>
            <person name="Orlowska M."/>
            <person name="Perlinska-Lenart U."/>
            <person name="Aleksandrzak-Piekarczyk T."/>
            <person name="Szatraj K."/>
            <person name="Zielenkiewicz U."/>
            <person name="Pilsyk S."/>
            <person name="Malc E."/>
            <person name="Mieczkowski P."/>
            <person name="Kruszewska J.S."/>
            <person name="Biernat P."/>
            <person name="Pawlowska J."/>
        </authorList>
    </citation>
    <scope>NUCLEOTIDE SEQUENCE</scope>
    <source>
        <strain evidence="6">WA0000018081</strain>
    </source>
</reference>
<dbReference type="SMART" id="SM00360">
    <property type="entry name" value="RRM"/>
    <property type="match status" value="3"/>
</dbReference>
<dbReference type="InterPro" id="IPR035979">
    <property type="entry name" value="RBD_domain_sf"/>
</dbReference>
<feature type="domain" description="JmjC" evidence="5">
    <location>
        <begin position="121"/>
        <end position="276"/>
    </location>
</feature>
<organism evidence="6 7">
    <name type="scientific">Thamnidium elegans</name>
    <dbReference type="NCBI Taxonomy" id="101142"/>
    <lineage>
        <taxon>Eukaryota</taxon>
        <taxon>Fungi</taxon>
        <taxon>Fungi incertae sedis</taxon>
        <taxon>Mucoromycota</taxon>
        <taxon>Mucoromycotina</taxon>
        <taxon>Mucoromycetes</taxon>
        <taxon>Mucorales</taxon>
        <taxon>Mucorineae</taxon>
        <taxon>Mucoraceae</taxon>
        <taxon>Thamnidium</taxon>
    </lineage>
</organism>
<dbReference type="EMBL" id="JAEPRE010000069">
    <property type="protein sequence ID" value="KAG2233805.1"/>
    <property type="molecule type" value="Genomic_DNA"/>
</dbReference>
<dbReference type="GO" id="GO:0003729">
    <property type="term" value="F:mRNA binding"/>
    <property type="evidence" value="ECO:0007669"/>
    <property type="project" value="InterPro"/>
</dbReference>
<evidence type="ECO:0000256" key="3">
    <source>
        <dbReference type="PROSITE-ProRule" id="PRU00176"/>
    </source>
</evidence>
<dbReference type="SUPFAM" id="SSF54928">
    <property type="entry name" value="RNA-binding domain, RBD"/>
    <property type="match status" value="2"/>
</dbReference>
<dbReference type="InterPro" id="IPR003347">
    <property type="entry name" value="JmjC_dom"/>
</dbReference>
<feature type="domain" description="RRM" evidence="4">
    <location>
        <begin position="570"/>
        <end position="642"/>
    </location>
</feature>
<dbReference type="InterPro" id="IPR012677">
    <property type="entry name" value="Nucleotide-bd_a/b_plait_sf"/>
</dbReference>
<dbReference type="GO" id="GO:0006376">
    <property type="term" value="P:mRNA splice site recognition"/>
    <property type="evidence" value="ECO:0007669"/>
    <property type="project" value="TreeGrafter"/>
</dbReference>
<dbReference type="CDD" id="cd12344">
    <property type="entry name" value="RRM1_SECp43_like"/>
    <property type="match status" value="1"/>
</dbReference>
<evidence type="ECO:0000259" key="5">
    <source>
        <dbReference type="PROSITE" id="PS51184"/>
    </source>
</evidence>
<dbReference type="PANTHER" id="PTHR47640">
    <property type="entry name" value="TRNA SELENOCYSTEINE 1-ASSOCIATED PROTEIN 1-RELATED-RELATED"/>
    <property type="match status" value="1"/>
</dbReference>
<dbReference type="PROSITE" id="PS51184">
    <property type="entry name" value="JMJC"/>
    <property type="match status" value="1"/>
</dbReference>
<evidence type="ECO:0000313" key="6">
    <source>
        <dbReference type="EMBL" id="KAG2233805.1"/>
    </source>
</evidence>
<evidence type="ECO:0000256" key="1">
    <source>
        <dbReference type="ARBA" id="ARBA00022737"/>
    </source>
</evidence>
<dbReference type="PANTHER" id="PTHR47640:SF10">
    <property type="entry name" value="TRNA SELENOCYSTEINE 1-ASSOCIATED PROTEIN 1-RELATED"/>
    <property type="match status" value="1"/>
</dbReference>
<accession>A0A8H7SSP6</accession>
<keyword evidence="2 3" id="KW-0694">RNA-binding</keyword>
<dbReference type="SUPFAM" id="SSF51197">
    <property type="entry name" value="Clavaminate synthase-like"/>
    <property type="match status" value="1"/>
</dbReference>
<name>A0A8H7SSP6_9FUNG</name>
<protein>
    <submittedName>
        <fullName evidence="6">Uncharacterized protein</fullName>
    </submittedName>
</protein>
<proteinExistence type="predicted"/>
<dbReference type="AlphaFoldDB" id="A0A8H7SSP6"/>
<sequence length="698" mass="80700">MMEIELIPHYNEPPSYKDFLENHLIPNRPAVIGSKLTEHWSCQKNWVVPTNYTTPDAPRYKPNYSYLRNKFGTAEGQVARCNKRHFTDQQRKCMDFKEFVDLWEADDGKESLYYLKDCHLARTFPKDEFYTVPDIFRDDWLNEYWTQIGNDDYKFTYMGGDTTFTPLHADVYRSYSWSSNICGIKKWTFFPPGQEELFKDKYGNMVYDIRVVDKTDFPVFHTAKSIVIYQKDGETVFVPSGWFHQVENIGAAISINHNWANACNLMYTYKSLKKDYNDCLRAIQDIKDGMSAIEFIQETQKLLLVHSGWDWETFLNILHCIVQNRVDSLVNPYQPSLSWQMEQIKAVLNQWLQDEGENLLDYFKNNGDGSLYLKYTELNVMGELEPWMDEQYIVRLWFHLNANVIVKVIKDKLTFTSSGYAFVDFGSISAAQFALDMFNGELIPNTSCLFKLNWASGGGLIDRKEDRQPEYSIFLGDLSSNCSETMLLNLFQARYRSCKSAKIMTDPCTGLTRGYGFIRFNNQFDQHQAMNEMQGFVIGNRPIRISLAIPKSSHYNSPTSPVLIPQIQNTTVFVGGLSCPIREEELKQYFSIFGEIVYVQIPPGKGCGFVQFVSRQSAEMAIDRMNGYQIGTSRIRLSWGRSQNQPYMKQEMATKIHPFDQDKGFMTLLDSSPSTTSSSSNTNTKSIPIWSSDYHIFA</sequence>
<keyword evidence="1" id="KW-0677">Repeat</keyword>
<evidence type="ECO:0000313" key="7">
    <source>
        <dbReference type="Proteomes" id="UP000613177"/>
    </source>
</evidence>
<dbReference type="Pfam" id="PF00076">
    <property type="entry name" value="RRM_1"/>
    <property type="match status" value="3"/>
</dbReference>
<dbReference type="InterPro" id="IPR000504">
    <property type="entry name" value="RRM_dom"/>
</dbReference>
<dbReference type="InterPro" id="IPR041667">
    <property type="entry name" value="Cupin_8"/>
</dbReference>
<dbReference type="SMART" id="SM00558">
    <property type="entry name" value="JmjC"/>
    <property type="match status" value="1"/>
</dbReference>
<dbReference type="Pfam" id="PF13621">
    <property type="entry name" value="Cupin_8"/>
    <property type="match status" value="1"/>
</dbReference>
<keyword evidence="7" id="KW-1185">Reference proteome</keyword>